<sequence length="59" mass="6771">MNSNGTEDLRVQKTITAIYQAFEELILTTDYEKITVAELARRARINKKTFHVMAGSLLR</sequence>
<dbReference type="Gene3D" id="1.10.357.10">
    <property type="entry name" value="Tetracycline Repressor, domain 2"/>
    <property type="match status" value="1"/>
</dbReference>
<dbReference type="AlphaFoldDB" id="A0A1D7ZX64"/>
<name>A0A1D7ZX64_LIMFE</name>
<dbReference type="EMBL" id="CP017151">
    <property type="protein sequence ID" value="AOR74458.1"/>
    <property type="molecule type" value="Genomic_DNA"/>
</dbReference>
<dbReference type="SUPFAM" id="SSF46689">
    <property type="entry name" value="Homeodomain-like"/>
    <property type="match status" value="1"/>
</dbReference>
<dbReference type="RefSeq" id="WP_041807629.1">
    <property type="nucleotide sequence ID" value="NZ_BJLV01000024.1"/>
</dbReference>
<evidence type="ECO:0008006" key="3">
    <source>
        <dbReference type="Google" id="ProtNLM"/>
    </source>
</evidence>
<accession>A0A1D7ZX64</accession>
<evidence type="ECO:0000313" key="2">
    <source>
        <dbReference type="Proteomes" id="UP000094714"/>
    </source>
</evidence>
<reference evidence="1 2" key="1">
    <citation type="submission" date="2016-09" db="EMBL/GenBank/DDBJ databases">
        <title>Genome Sequence of the Lactobacillus fermentum strain NCC2970 (CNCM I-5068).</title>
        <authorList>
            <person name="Barretto C."/>
            <person name="Ngom-Bru C."/>
            <person name="Genevaz A."/>
            <person name="Fournier C."/>
            <person name="Moine D."/>
            <person name="Kassam M."/>
            <person name="Iltis A."/>
            <person name="Sagory-Zalkind P."/>
            <person name="Faucherand G."/>
            <person name="Descombes P."/>
            <person name="Duboux S."/>
        </authorList>
    </citation>
    <scope>NUCLEOTIDE SEQUENCE [LARGE SCALE GENOMIC DNA]</scope>
    <source>
        <strain evidence="1 2">NCC2970</strain>
    </source>
</reference>
<dbReference type="InterPro" id="IPR009057">
    <property type="entry name" value="Homeodomain-like_sf"/>
</dbReference>
<gene>
    <name evidence="1" type="ORF">LACFE_CDS1001</name>
</gene>
<organism evidence="1 2">
    <name type="scientific">Limosilactobacillus fermentum</name>
    <name type="common">Lactobacillus fermentum</name>
    <dbReference type="NCBI Taxonomy" id="1613"/>
    <lineage>
        <taxon>Bacteria</taxon>
        <taxon>Bacillati</taxon>
        <taxon>Bacillota</taxon>
        <taxon>Bacilli</taxon>
        <taxon>Lactobacillales</taxon>
        <taxon>Lactobacillaceae</taxon>
        <taxon>Limosilactobacillus</taxon>
    </lineage>
</organism>
<dbReference type="PATRIC" id="fig|1613.112.peg.1052"/>
<evidence type="ECO:0000313" key="1">
    <source>
        <dbReference type="EMBL" id="AOR74458.1"/>
    </source>
</evidence>
<proteinExistence type="predicted"/>
<protein>
    <recommendedName>
        <fullName evidence="3">HTH tetR-type domain-containing protein</fullName>
    </recommendedName>
</protein>
<dbReference type="Proteomes" id="UP000094714">
    <property type="component" value="Chromosome"/>
</dbReference>